<evidence type="ECO:0000313" key="3">
    <source>
        <dbReference type="Proteomes" id="UP000642748"/>
    </source>
</evidence>
<organism evidence="2 3">
    <name type="scientific">Rugosimonospora africana</name>
    <dbReference type="NCBI Taxonomy" id="556532"/>
    <lineage>
        <taxon>Bacteria</taxon>
        <taxon>Bacillati</taxon>
        <taxon>Actinomycetota</taxon>
        <taxon>Actinomycetes</taxon>
        <taxon>Micromonosporales</taxon>
        <taxon>Micromonosporaceae</taxon>
        <taxon>Rugosimonospora</taxon>
    </lineage>
</organism>
<dbReference type="Proteomes" id="UP000642748">
    <property type="component" value="Unassembled WGS sequence"/>
</dbReference>
<dbReference type="InterPro" id="IPR002560">
    <property type="entry name" value="Transposase_DDE"/>
</dbReference>
<dbReference type="EMBL" id="BONZ01000043">
    <property type="protein sequence ID" value="GIH16483.1"/>
    <property type="molecule type" value="Genomic_DNA"/>
</dbReference>
<proteinExistence type="predicted"/>
<protein>
    <recommendedName>
        <fullName evidence="1">Transposase IS204/IS1001/IS1096/IS1165 DDE domain-containing protein</fullName>
    </recommendedName>
</protein>
<accession>A0A8J3VSH9</accession>
<dbReference type="Pfam" id="PF01610">
    <property type="entry name" value="DDE_Tnp_ISL3"/>
    <property type="match status" value="1"/>
</dbReference>
<comment type="caution">
    <text evidence="2">The sequence shown here is derived from an EMBL/GenBank/DDBJ whole genome shotgun (WGS) entry which is preliminary data.</text>
</comment>
<evidence type="ECO:0000313" key="2">
    <source>
        <dbReference type="EMBL" id="GIH16483.1"/>
    </source>
</evidence>
<name>A0A8J3VSH9_9ACTN</name>
<keyword evidence="3" id="KW-1185">Reference proteome</keyword>
<sequence>MTGRHAAAYLTALITFLDTLGKAGRERIRAISMDTTRIYREAARTHLPQAAICYDPFHLINGPGKPSIRST</sequence>
<gene>
    <name evidence="2" type="ORF">Raf01_46550</name>
</gene>
<reference evidence="2" key="1">
    <citation type="submission" date="2021-01" db="EMBL/GenBank/DDBJ databases">
        <title>Whole genome shotgun sequence of Rugosimonospora africana NBRC 104875.</title>
        <authorList>
            <person name="Komaki H."/>
            <person name="Tamura T."/>
        </authorList>
    </citation>
    <scope>NUCLEOTIDE SEQUENCE</scope>
    <source>
        <strain evidence="2">NBRC 104875</strain>
    </source>
</reference>
<dbReference type="RefSeq" id="WP_203920050.1">
    <property type="nucleotide sequence ID" value="NZ_BONZ01000043.1"/>
</dbReference>
<feature type="domain" description="Transposase IS204/IS1001/IS1096/IS1165 DDE" evidence="1">
    <location>
        <begin position="12"/>
        <end position="60"/>
    </location>
</feature>
<evidence type="ECO:0000259" key="1">
    <source>
        <dbReference type="Pfam" id="PF01610"/>
    </source>
</evidence>
<dbReference type="AlphaFoldDB" id="A0A8J3VSH9"/>